<reference evidence="2" key="1">
    <citation type="submission" date="2023-10" db="EMBL/GenBank/DDBJ databases">
        <title>Genome assembly of Pristionchus species.</title>
        <authorList>
            <person name="Yoshida K."/>
            <person name="Sommer R.J."/>
        </authorList>
    </citation>
    <scope>NUCLEOTIDE SEQUENCE</scope>
    <source>
        <strain evidence="2">RS5133</strain>
    </source>
</reference>
<evidence type="ECO:0000313" key="2">
    <source>
        <dbReference type="EMBL" id="GMT09490.1"/>
    </source>
</evidence>
<feature type="non-terminal residue" evidence="2">
    <location>
        <position position="112"/>
    </location>
</feature>
<feature type="transmembrane region" description="Helical" evidence="1">
    <location>
        <begin position="6"/>
        <end position="23"/>
    </location>
</feature>
<keyword evidence="3" id="KW-1185">Reference proteome</keyword>
<organism evidence="2 3">
    <name type="scientific">Pristionchus fissidentatus</name>
    <dbReference type="NCBI Taxonomy" id="1538716"/>
    <lineage>
        <taxon>Eukaryota</taxon>
        <taxon>Metazoa</taxon>
        <taxon>Ecdysozoa</taxon>
        <taxon>Nematoda</taxon>
        <taxon>Chromadorea</taxon>
        <taxon>Rhabditida</taxon>
        <taxon>Rhabditina</taxon>
        <taxon>Diplogasteromorpha</taxon>
        <taxon>Diplogasteroidea</taxon>
        <taxon>Neodiplogasteridae</taxon>
        <taxon>Pristionchus</taxon>
    </lineage>
</organism>
<gene>
    <name evidence="2" type="ORF">PFISCL1PPCAC_787</name>
</gene>
<proteinExistence type="predicted"/>
<keyword evidence="1" id="KW-0812">Transmembrane</keyword>
<dbReference type="EMBL" id="BTSY01000001">
    <property type="protein sequence ID" value="GMT09490.1"/>
    <property type="molecule type" value="Genomic_DNA"/>
</dbReference>
<comment type="caution">
    <text evidence="2">The sequence shown here is derived from an EMBL/GenBank/DDBJ whole genome shotgun (WGS) entry which is preliminary data.</text>
</comment>
<evidence type="ECO:0000256" key="1">
    <source>
        <dbReference type="SAM" id="Phobius"/>
    </source>
</evidence>
<feature type="transmembrane region" description="Helical" evidence="1">
    <location>
        <begin position="35"/>
        <end position="56"/>
    </location>
</feature>
<name>A0AAV5UTK4_9BILA</name>
<protein>
    <recommendedName>
        <fullName evidence="4">G protein-coupled receptor</fullName>
    </recommendedName>
</protein>
<evidence type="ECO:0000313" key="3">
    <source>
        <dbReference type="Proteomes" id="UP001432322"/>
    </source>
</evidence>
<dbReference type="Proteomes" id="UP001432322">
    <property type="component" value="Unassembled WGS sequence"/>
</dbReference>
<feature type="non-terminal residue" evidence="2">
    <location>
        <position position="1"/>
    </location>
</feature>
<feature type="transmembrane region" description="Helical" evidence="1">
    <location>
        <begin position="76"/>
        <end position="109"/>
    </location>
</feature>
<evidence type="ECO:0008006" key="4">
    <source>
        <dbReference type="Google" id="ProtNLM"/>
    </source>
</evidence>
<keyword evidence="1" id="KW-1133">Transmembrane helix</keyword>
<sequence length="112" mass="12871">VTSPQEGSRACIFIVFLVLKLTVPLRLAVYRSTDIIGIVDVIATISVVLLVIHFIFLDSPVVCNWIGSRSPCSSPLLWFLLFFLNFTLFFLFRFFFIFLLILIFSFLHFLSS</sequence>
<accession>A0AAV5UTK4</accession>
<keyword evidence="1" id="KW-0472">Membrane</keyword>
<dbReference type="AlphaFoldDB" id="A0AAV5UTK4"/>